<protein>
    <submittedName>
        <fullName evidence="2">Uncharacterized protein</fullName>
    </submittedName>
</protein>
<accession>A0AAQ3QPH4</accession>
<proteinExistence type="predicted"/>
<keyword evidence="3" id="KW-1185">Reference proteome</keyword>
<evidence type="ECO:0000256" key="1">
    <source>
        <dbReference type="SAM" id="MobiDB-lite"/>
    </source>
</evidence>
<name>A0AAQ3QPH4_9LILI</name>
<reference evidence="2 3" key="1">
    <citation type="submission" date="2023-10" db="EMBL/GenBank/DDBJ databases">
        <title>Chromosome-scale genome assembly provides insights into flower coloration mechanisms of Canna indica.</title>
        <authorList>
            <person name="Li C."/>
        </authorList>
    </citation>
    <scope>NUCLEOTIDE SEQUENCE [LARGE SCALE GENOMIC DNA]</scope>
    <source>
        <tissue evidence="2">Flower</tissue>
    </source>
</reference>
<dbReference type="EMBL" id="CP136897">
    <property type="protein sequence ID" value="WOL16843.1"/>
    <property type="molecule type" value="Genomic_DNA"/>
</dbReference>
<sequence>MDGLERAWRSPEENLSRLPLCDRSRQQSHLPPLDANTALPETPTNPPPASGDNEKAEVRKFPHHPACPEFIITLSYADDKHNSVER</sequence>
<feature type="compositionally biased region" description="Basic and acidic residues" evidence="1">
    <location>
        <begin position="1"/>
        <end position="25"/>
    </location>
</feature>
<dbReference type="AlphaFoldDB" id="A0AAQ3QPH4"/>
<feature type="region of interest" description="Disordered" evidence="1">
    <location>
        <begin position="1"/>
        <end position="61"/>
    </location>
</feature>
<gene>
    <name evidence="2" type="ORF">Cni_G25631</name>
</gene>
<dbReference type="Proteomes" id="UP001327560">
    <property type="component" value="Chromosome 8"/>
</dbReference>
<evidence type="ECO:0000313" key="3">
    <source>
        <dbReference type="Proteomes" id="UP001327560"/>
    </source>
</evidence>
<organism evidence="2 3">
    <name type="scientific">Canna indica</name>
    <name type="common">Indian-shot</name>
    <dbReference type="NCBI Taxonomy" id="4628"/>
    <lineage>
        <taxon>Eukaryota</taxon>
        <taxon>Viridiplantae</taxon>
        <taxon>Streptophyta</taxon>
        <taxon>Embryophyta</taxon>
        <taxon>Tracheophyta</taxon>
        <taxon>Spermatophyta</taxon>
        <taxon>Magnoliopsida</taxon>
        <taxon>Liliopsida</taxon>
        <taxon>Zingiberales</taxon>
        <taxon>Cannaceae</taxon>
        <taxon>Canna</taxon>
    </lineage>
</organism>
<evidence type="ECO:0000313" key="2">
    <source>
        <dbReference type="EMBL" id="WOL16843.1"/>
    </source>
</evidence>